<dbReference type="InterPro" id="IPR000595">
    <property type="entry name" value="cNMP-bd_dom"/>
</dbReference>
<dbReference type="SMART" id="SM00100">
    <property type="entry name" value="cNMP"/>
    <property type="match status" value="1"/>
</dbReference>
<organism evidence="6 7">
    <name type="scientific">Kribbella albertanoniae</name>
    <dbReference type="NCBI Taxonomy" id="1266829"/>
    <lineage>
        <taxon>Bacteria</taxon>
        <taxon>Bacillati</taxon>
        <taxon>Actinomycetota</taxon>
        <taxon>Actinomycetes</taxon>
        <taxon>Propionibacteriales</taxon>
        <taxon>Kribbellaceae</taxon>
        <taxon>Kribbella</taxon>
    </lineage>
</organism>
<sequence length="321" mass="35123">MFRACHRADTSLKESRQDRRRDRLLRTLALTHAGAARAGPIGIRPAADAQRAADCAERHRLVEISLGAALSATRHRGSCRSCRCRRRGLMVSMRQRRNFRDSVTDEIWNELLLLGHRKLFRPGHILLHQGADASSVIVLTEGIVRVWQSDDQGRSLTMTLRGPGEVLGEYGVLLERRRSASVAASTRCAGHTVSAAAFQRFAERHHLTATVLQLAVERLEQREHLDAGLAHLRPESRLAAVLVALAAEVGSPSAEGIRVDLGMPREHLAVMASMSRSLALQVLRQLQAAGLVLPGRQHVTIVDLPKLTAVAAGESVQGLKP</sequence>
<dbReference type="PANTHER" id="PTHR24567">
    <property type="entry name" value="CRP FAMILY TRANSCRIPTIONAL REGULATORY PROTEIN"/>
    <property type="match status" value="1"/>
</dbReference>
<keyword evidence="3" id="KW-0804">Transcription</keyword>
<reference evidence="6 7" key="1">
    <citation type="submission" date="2019-03" db="EMBL/GenBank/DDBJ databases">
        <title>Draft genome sequences of novel Actinobacteria.</title>
        <authorList>
            <person name="Sahin N."/>
            <person name="Ay H."/>
            <person name="Saygin H."/>
        </authorList>
    </citation>
    <scope>NUCLEOTIDE SEQUENCE [LARGE SCALE GENOMIC DNA]</scope>
    <source>
        <strain evidence="6 7">JCM 30547</strain>
    </source>
</reference>
<evidence type="ECO:0000256" key="2">
    <source>
        <dbReference type="ARBA" id="ARBA00023125"/>
    </source>
</evidence>
<comment type="caution">
    <text evidence="6">The sequence shown here is derived from an EMBL/GenBank/DDBJ whole genome shotgun (WGS) entry which is preliminary data.</text>
</comment>
<dbReference type="Pfam" id="PF13545">
    <property type="entry name" value="HTH_Crp_2"/>
    <property type="match status" value="1"/>
</dbReference>
<dbReference type="InterPro" id="IPR036390">
    <property type="entry name" value="WH_DNA-bd_sf"/>
</dbReference>
<dbReference type="GO" id="GO:0005829">
    <property type="term" value="C:cytosol"/>
    <property type="evidence" value="ECO:0007669"/>
    <property type="project" value="TreeGrafter"/>
</dbReference>
<dbReference type="PANTHER" id="PTHR24567:SF68">
    <property type="entry name" value="DNA-BINDING TRANSCRIPTIONAL DUAL REGULATOR CRP"/>
    <property type="match status" value="1"/>
</dbReference>
<dbReference type="PROSITE" id="PS51063">
    <property type="entry name" value="HTH_CRP_2"/>
    <property type="match status" value="1"/>
</dbReference>
<name>A0A4R4Q3Z3_9ACTN</name>
<proteinExistence type="predicted"/>
<evidence type="ECO:0000313" key="6">
    <source>
        <dbReference type="EMBL" id="TDC29740.1"/>
    </source>
</evidence>
<feature type="domain" description="Cyclic nucleotide-binding" evidence="4">
    <location>
        <begin position="99"/>
        <end position="201"/>
    </location>
</feature>
<dbReference type="InterPro" id="IPR014710">
    <property type="entry name" value="RmlC-like_jellyroll"/>
</dbReference>
<keyword evidence="1" id="KW-0805">Transcription regulation</keyword>
<keyword evidence="2" id="KW-0238">DNA-binding</keyword>
<dbReference type="PROSITE" id="PS50042">
    <property type="entry name" value="CNMP_BINDING_3"/>
    <property type="match status" value="1"/>
</dbReference>
<dbReference type="CDD" id="cd00038">
    <property type="entry name" value="CAP_ED"/>
    <property type="match status" value="1"/>
</dbReference>
<evidence type="ECO:0000259" key="5">
    <source>
        <dbReference type="PROSITE" id="PS51063"/>
    </source>
</evidence>
<dbReference type="SUPFAM" id="SSF51206">
    <property type="entry name" value="cAMP-binding domain-like"/>
    <property type="match status" value="1"/>
</dbReference>
<dbReference type="Gene3D" id="1.10.10.10">
    <property type="entry name" value="Winged helix-like DNA-binding domain superfamily/Winged helix DNA-binding domain"/>
    <property type="match status" value="1"/>
</dbReference>
<dbReference type="InterPro" id="IPR012318">
    <property type="entry name" value="HTH_CRP"/>
</dbReference>
<dbReference type="GO" id="GO:0003677">
    <property type="term" value="F:DNA binding"/>
    <property type="evidence" value="ECO:0007669"/>
    <property type="project" value="UniProtKB-KW"/>
</dbReference>
<dbReference type="AlphaFoldDB" id="A0A4R4Q3Z3"/>
<evidence type="ECO:0000256" key="3">
    <source>
        <dbReference type="ARBA" id="ARBA00023163"/>
    </source>
</evidence>
<evidence type="ECO:0000259" key="4">
    <source>
        <dbReference type="PROSITE" id="PS50042"/>
    </source>
</evidence>
<keyword evidence="7" id="KW-1185">Reference proteome</keyword>
<dbReference type="InterPro" id="IPR050397">
    <property type="entry name" value="Env_Response_Regulators"/>
</dbReference>
<protein>
    <submittedName>
        <fullName evidence="6">Crp/Fnr family transcriptional regulator</fullName>
    </submittedName>
</protein>
<gene>
    <name evidence="6" type="ORF">E1261_15105</name>
</gene>
<dbReference type="EMBL" id="SMKA01000055">
    <property type="protein sequence ID" value="TDC29740.1"/>
    <property type="molecule type" value="Genomic_DNA"/>
</dbReference>
<dbReference type="Proteomes" id="UP000295075">
    <property type="component" value="Unassembled WGS sequence"/>
</dbReference>
<dbReference type="InterPro" id="IPR036388">
    <property type="entry name" value="WH-like_DNA-bd_sf"/>
</dbReference>
<accession>A0A4R4Q3Z3</accession>
<evidence type="ECO:0000256" key="1">
    <source>
        <dbReference type="ARBA" id="ARBA00023015"/>
    </source>
</evidence>
<dbReference type="OrthoDB" id="41390at2"/>
<dbReference type="Gene3D" id="2.60.120.10">
    <property type="entry name" value="Jelly Rolls"/>
    <property type="match status" value="1"/>
</dbReference>
<dbReference type="GO" id="GO:0003700">
    <property type="term" value="F:DNA-binding transcription factor activity"/>
    <property type="evidence" value="ECO:0007669"/>
    <property type="project" value="TreeGrafter"/>
</dbReference>
<dbReference type="PROSITE" id="PS00889">
    <property type="entry name" value="CNMP_BINDING_2"/>
    <property type="match status" value="1"/>
</dbReference>
<evidence type="ECO:0000313" key="7">
    <source>
        <dbReference type="Proteomes" id="UP000295075"/>
    </source>
</evidence>
<feature type="domain" description="HTH crp-type" evidence="5">
    <location>
        <begin position="232"/>
        <end position="305"/>
    </location>
</feature>
<dbReference type="InterPro" id="IPR018490">
    <property type="entry name" value="cNMP-bd_dom_sf"/>
</dbReference>
<dbReference type="Pfam" id="PF00027">
    <property type="entry name" value="cNMP_binding"/>
    <property type="match status" value="1"/>
</dbReference>
<dbReference type="InterPro" id="IPR018488">
    <property type="entry name" value="cNMP-bd_CS"/>
</dbReference>
<dbReference type="SUPFAM" id="SSF46785">
    <property type="entry name" value="Winged helix' DNA-binding domain"/>
    <property type="match status" value="1"/>
</dbReference>